<dbReference type="Pfam" id="PF01551">
    <property type="entry name" value="Peptidase_M23"/>
    <property type="match status" value="1"/>
</dbReference>
<feature type="chain" id="PRO_5012037092" evidence="2">
    <location>
        <begin position="24"/>
        <end position="398"/>
    </location>
</feature>
<dbReference type="OrthoDB" id="9795421at2"/>
<dbReference type="InterPro" id="IPR018392">
    <property type="entry name" value="LysM"/>
</dbReference>
<dbReference type="SMART" id="SM00257">
    <property type="entry name" value="LysM"/>
    <property type="match status" value="2"/>
</dbReference>
<feature type="region of interest" description="Disordered" evidence="1">
    <location>
        <begin position="225"/>
        <end position="259"/>
    </location>
</feature>
<protein>
    <submittedName>
        <fullName evidence="4">Murein hydrolase activator NlpD</fullName>
    </submittedName>
</protein>
<evidence type="ECO:0000313" key="4">
    <source>
        <dbReference type="EMBL" id="SMX34192.1"/>
    </source>
</evidence>
<dbReference type="Proteomes" id="UP000202922">
    <property type="component" value="Unassembled WGS sequence"/>
</dbReference>
<sequence length="398" mass="41740">MPTLRPVRLRALLLGCAALAVTACDDFDIDLRNNAANTSQAALQETAPRPEPDARGIISYPSYQVAVAKRGDTVSDVANRVGLTTEELSRYNGIPMDVTLRKGEILALPKRVDQPTPAPSGNIDIATLAGSAIERAGTTTATPAPVRQAPTAEPIRHKVERGETAYSIARLYNVSVRSLSEWNGLGTELTVREGQYLLIPVAVEDKADAAPEVVVATLPGAISAVPTPPSAASPLPDEETTPPAAAAAPAPATATTTTAAAAPTPVAAAPIPSPQMVKEKTVSSRLAFPVDGSIIRGYEKKKNDGIDISAAAGTPVKAAEAGTVAAITRDTDQIPILVLRHEDNLLTVYANIDTIKVEKGDTVKRGETVATVRAGDPSFLHFEVRQGFESVDPMPYLN</sequence>
<dbReference type="GO" id="GO:0004222">
    <property type="term" value="F:metalloendopeptidase activity"/>
    <property type="evidence" value="ECO:0007669"/>
    <property type="project" value="TreeGrafter"/>
</dbReference>
<evidence type="ECO:0000313" key="5">
    <source>
        <dbReference type="Proteomes" id="UP000202922"/>
    </source>
</evidence>
<keyword evidence="2" id="KW-0732">Signal</keyword>
<dbReference type="CDD" id="cd00118">
    <property type="entry name" value="LysM"/>
    <property type="match status" value="1"/>
</dbReference>
<dbReference type="PROSITE" id="PS51782">
    <property type="entry name" value="LYSM"/>
    <property type="match status" value="1"/>
</dbReference>
<dbReference type="AlphaFoldDB" id="A0A238JWJ1"/>
<dbReference type="InterPro" id="IPR036779">
    <property type="entry name" value="LysM_dom_sf"/>
</dbReference>
<dbReference type="PANTHER" id="PTHR21666:SF270">
    <property type="entry name" value="MUREIN HYDROLASE ACTIVATOR ENVC"/>
    <property type="match status" value="1"/>
</dbReference>
<dbReference type="RefSeq" id="WP_093966351.1">
    <property type="nucleotide sequence ID" value="NZ_FXYE01000001.1"/>
</dbReference>
<dbReference type="PANTHER" id="PTHR21666">
    <property type="entry name" value="PEPTIDASE-RELATED"/>
    <property type="match status" value="1"/>
</dbReference>
<dbReference type="CDD" id="cd12797">
    <property type="entry name" value="M23_peptidase"/>
    <property type="match status" value="1"/>
</dbReference>
<dbReference type="Gene3D" id="3.10.350.10">
    <property type="entry name" value="LysM domain"/>
    <property type="match status" value="2"/>
</dbReference>
<dbReference type="InterPro" id="IPR016047">
    <property type="entry name" value="M23ase_b-sheet_dom"/>
</dbReference>
<dbReference type="InterPro" id="IPR050570">
    <property type="entry name" value="Cell_wall_metabolism_enzyme"/>
</dbReference>
<reference evidence="5" key="1">
    <citation type="submission" date="2017-05" db="EMBL/GenBank/DDBJ databases">
        <authorList>
            <person name="Rodrigo-Torres L."/>
            <person name="Arahal R. D."/>
            <person name="Lucena T."/>
        </authorList>
    </citation>
    <scope>NUCLEOTIDE SEQUENCE [LARGE SCALE GENOMIC DNA]</scope>
    <source>
        <strain evidence="5">CECT 8621</strain>
    </source>
</reference>
<organism evidence="4 5">
    <name type="scientific">Actibacterium lipolyticum</name>
    <dbReference type="NCBI Taxonomy" id="1524263"/>
    <lineage>
        <taxon>Bacteria</taxon>
        <taxon>Pseudomonadati</taxon>
        <taxon>Pseudomonadota</taxon>
        <taxon>Alphaproteobacteria</taxon>
        <taxon>Rhodobacterales</taxon>
        <taxon>Roseobacteraceae</taxon>
        <taxon>Actibacterium</taxon>
    </lineage>
</organism>
<dbReference type="PROSITE" id="PS51257">
    <property type="entry name" value="PROKAR_LIPOPROTEIN"/>
    <property type="match status" value="1"/>
</dbReference>
<evidence type="ECO:0000256" key="1">
    <source>
        <dbReference type="SAM" id="MobiDB-lite"/>
    </source>
</evidence>
<keyword evidence="4" id="KW-0378">Hydrolase</keyword>
<dbReference type="EMBL" id="FXYE01000001">
    <property type="protein sequence ID" value="SMX34192.1"/>
    <property type="molecule type" value="Genomic_DNA"/>
</dbReference>
<dbReference type="SUPFAM" id="SSF54106">
    <property type="entry name" value="LysM domain"/>
    <property type="match status" value="2"/>
</dbReference>
<dbReference type="Pfam" id="PF01476">
    <property type="entry name" value="LysM"/>
    <property type="match status" value="2"/>
</dbReference>
<dbReference type="Gene3D" id="2.70.70.10">
    <property type="entry name" value="Glucose Permease (Domain IIA)"/>
    <property type="match status" value="1"/>
</dbReference>
<dbReference type="SUPFAM" id="SSF51261">
    <property type="entry name" value="Duplicated hybrid motif"/>
    <property type="match status" value="1"/>
</dbReference>
<feature type="signal peptide" evidence="2">
    <location>
        <begin position="1"/>
        <end position="23"/>
    </location>
</feature>
<dbReference type="InterPro" id="IPR011055">
    <property type="entry name" value="Dup_hybrid_motif"/>
</dbReference>
<evidence type="ECO:0000259" key="3">
    <source>
        <dbReference type="PROSITE" id="PS51782"/>
    </source>
</evidence>
<accession>A0A238JWJ1</accession>
<gene>
    <name evidence="4" type="primary">nlpD</name>
    <name evidence="4" type="ORF">COL8621_01209</name>
</gene>
<evidence type="ECO:0000256" key="2">
    <source>
        <dbReference type="SAM" id="SignalP"/>
    </source>
</evidence>
<feature type="compositionally biased region" description="Low complexity" evidence="1">
    <location>
        <begin position="232"/>
        <end position="259"/>
    </location>
</feature>
<proteinExistence type="predicted"/>
<feature type="domain" description="LysM" evidence="3">
    <location>
        <begin position="155"/>
        <end position="199"/>
    </location>
</feature>
<name>A0A238JWJ1_9RHOB</name>
<keyword evidence="5" id="KW-1185">Reference proteome</keyword>